<dbReference type="InterPro" id="IPR027417">
    <property type="entry name" value="P-loop_NTPase"/>
</dbReference>
<gene>
    <name evidence="2" type="ORF">H7T88_18780</name>
</gene>
<keyword evidence="2" id="KW-0067">ATP-binding</keyword>
<dbReference type="Pfam" id="PF01695">
    <property type="entry name" value="IstB_IS21"/>
    <property type="match status" value="1"/>
</dbReference>
<dbReference type="InterPro" id="IPR002611">
    <property type="entry name" value="IstB_ATP-bd"/>
</dbReference>
<comment type="caution">
    <text evidence="2">The sequence shown here is derived from an EMBL/GenBank/DDBJ whole genome shotgun (WGS) entry which is preliminary data.</text>
</comment>
<protein>
    <submittedName>
        <fullName evidence="2">ATP-binding protein</fullName>
    </submittedName>
</protein>
<dbReference type="NCBIfam" id="NF005378">
    <property type="entry name" value="PRK06921.1"/>
    <property type="match status" value="1"/>
</dbReference>
<keyword evidence="3" id="KW-1185">Reference proteome</keyword>
<dbReference type="PANTHER" id="PTHR30050:SF10">
    <property type="entry name" value="PHAGE-LIKE ELEMENT PBSX PROTEIN XKDC"/>
    <property type="match status" value="1"/>
</dbReference>
<dbReference type="SUPFAM" id="SSF52540">
    <property type="entry name" value="P-loop containing nucleoside triphosphate hydrolases"/>
    <property type="match status" value="1"/>
</dbReference>
<feature type="domain" description="IstB-like ATP-binding" evidence="1">
    <location>
        <begin position="130"/>
        <end position="238"/>
    </location>
</feature>
<reference evidence="2 3" key="1">
    <citation type="submission" date="2020-08" db="EMBL/GenBank/DDBJ databases">
        <title>Fungal Genomes of the International Space Station.</title>
        <authorList>
            <person name="Seuylemezian A."/>
            <person name="Singh N.K."/>
            <person name="Wood J."/>
            <person name="Venkateswaran K."/>
        </authorList>
    </citation>
    <scope>NUCLEOTIDE SEQUENCE [LARGE SCALE GENOMIC DNA]</scope>
    <source>
        <strain evidence="2 3">S/N-304-OC-R4</strain>
    </source>
</reference>
<dbReference type="EMBL" id="JACLIC010000031">
    <property type="protein sequence ID" value="MBY0205273.1"/>
    <property type="molecule type" value="Genomic_DNA"/>
</dbReference>
<sequence>MQSIKGELKKLDLDKIRQRANLLSSTNEVAAAAEPKRYRCNQCKDELGWLKRVQLSDKPFDYRDQWEDCPCTKERAIERLMKSSQISDRFRKKTLSNFVTDGAAAIVKEAYQAAVEYAESFEKIKDLPQNSAALLGQSGAGKTHLLMGVSNHLLKKGVAVFYFPYIEGFSELKDNLDTAGTRLQKLKTAEVLFIDDLFKGGKKDKQTGIKMPSDWEVEKMIEVINHRYLEQKPTLISSERDIAALCDIDEALGGRIHEMCKDYMVIIEGGMELNQRFR</sequence>
<name>A0ABS7KMD1_9BACL</name>
<keyword evidence="2" id="KW-0547">Nucleotide-binding</keyword>
<dbReference type="Proteomes" id="UP000706031">
    <property type="component" value="Unassembled WGS sequence"/>
</dbReference>
<evidence type="ECO:0000313" key="3">
    <source>
        <dbReference type="Proteomes" id="UP000706031"/>
    </source>
</evidence>
<dbReference type="PANTHER" id="PTHR30050">
    <property type="entry name" value="CHROMOSOMAL REPLICATION INITIATOR PROTEIN DNAA"/>
    <property type="match status" value="1"/>
</dbReference>
<dbReference type="GO" id="GO:0005524">
    <property type="term" value="F:ATP binding"/>
    <property type="evidence" value="ECO:0007669"/>
    <property type="project" value="UniProtKB-KW"/>
</dbReference>
<accession>A0ABS7KMD1</accession>
<organism evidence="2 3">
    <name type="scientific">Paenibacillus cucumis</name>
    <name type="common">ex Kampfer et al. 2016</name>
    <dbReference type="NCBI Taxonomy" id="1776858"/>
    <lineage>
        <taxon>Bacteria</taxon>
        <taxon>Bacillati</taxon>
        <taxon>Bacillota</taxon>
        <taxon>Bacilli</taxon>
        <taxon>Bacillales</taxon>
        <taxon>Paenibacillaceae</taxon>
        <taxon>Paenibacillus</taxon>
    </lineage>
</organism>
<dbReference type="Gene3D" id="3.40.50.300">
    <property type="entry name" value="P-loop containing nucleotide triphosphate hydrolases"/>
    <property type="match status" value="1"/>
</dbReference>
<evidence type="ECO:0000313" key="2">
    <source>
        <dbReference type="EMBL" id="MBY0205273.1"/>
    </source>
</evidence>
<proteinExistence type="predicted"/>
<evidence type="ECO:0000259" key="1">
    <source>
        <dbReference type="Pfam" id="PF01695"/>
    </source>
</evidence>
<dbReference type="RefSeq" id="WP_221789784.1">
    <property type="nucleotide sequence ID" value="NZ_JACLIC010000031.1"/>
</dbReference>